<comment type="similarity">
    <text evidence="1">Belongs to the OBAP family.</text>
</comment>
<dbReference type="Pfam" id="PF06884">
    <property type="entry name" value="DUF1264"/>
    <property type="match status" value="1"/>
</dbReference>
<dbReference type="AlphaFoldDB" id="I3T192"/>
<dbReference type="InterPro" id="IPR010686">
    <property type="entry name" value="OBAP-like"/>
</dbReference>
<accession>I3T192</accession>
<evidence type="ECO:0000313" key="2">
    <source>
        <dbReference type="EMBL" id="AFK46284.1"/>
    </source>
</evidence>
<dbReference type="KEGG" id="lja:130722535"/>
<evidence type="ECO:0000256" key="1">
    <source>
        <dbReference type="ARBA" id="ARBA00009740"/>
    </source>
</evidence>
<dbReference type="RefSeq" id="XP_057429266.1">
    <property type="nucleotide sequence ID" value="XM_057573283.1"/>
</dbReference>
<proteinExistence type="evidence at transcript level"/>
<dbReference type="GeneID" id="130722535"/>
<dbReference type="PANTHER" id="PTHR31360:SF0">
    <property type="entry name" value="OIL BODY-ASSOCIATED PROTEIN 1B"/>
    <property type="match status" value="1"/>
</dbReference>
<reference evidence="2" key="1">
    <citation type="submission" date="2012-05" db="EMBL/GenBank/DDBJ databases">
        <authorList>
            <person name="Krishnakumar V."/>
            <person name="Cheung F."/>
            <person name="Xiao Y."/>
            <person name="Chan A."/>
            <person name="Moskal W.A."/>
            <person name="Town C.D."/>
        </authorList>
    </citation>
    <scope>NUCLEOTIDE SEQUENCE</scope>
</reference>
<dbReference type="PANTHER" id="PTHR31360">
    <property type="match status" value="1"/>
</dbReference>
<protein>
    <submittedName>
        <fullName evidence="2">Uncharacterized protein</fullName>
    </submittedName>
</protein>
<dbReference type="EMBL" id="BT146490">
    <property type="protein sequence ID" value="AFK46284.1"/>
    <property type="molecule type" value="mRNA"/>
</dbReference>
<organism evidence="2">
    <name type="scientific">Lotus japonicus</name>
    <name type="common">Lotus corniculatus var. japonicus</name>
    <dbReference type="NCBI Taxonomy" id="34305"/>
    <lineage>
        <taxon>Eukaryota</taxon>
        <taxon>Viridiplantae</taxon>
        <taxon>Streptophyta</taxon>
        <taxon>Embryophyta</taxon>
        <taxon>Tracheophyta</taxon>
        <taxon>Spermatophyta</taxon>
        <taxon>Magnoliopsida</taxon>
        <taxon>eudicotyledons</taxon>
        <taxon>Gunneridae</taxon>
        <taxon>Pentapetalae</taxon>
        <taxon>rosids</taxon>
        <taxon>fabids</taxon>
        <taxon>Fabales</taxon>
        <taxon>Fabaceae</taxon>
        <taxon>Papilionoideae</taxon>
        <taxon>50 kb inversion clade</taxon>
        <taxon>NPAAA clade</taxon>
        <taxon>Hologalegina</taxon>
        <taxon>robinioid clade</taxon>
        <taxon>Loteae</taxon>
        <taxon>Lotus</taxon>
    </lineage>
</organism>
<sequence length="240" mass="27514">MSTNEAQHEVPGKQTKTTGTSILETATAAIQGFAPINKIHQHLCAFHFYSHDMTRQVEAHHYCSHQNEEMRQCLIYDSPNKNARLIGLEYIISENLFLTLPDEEKRMWHSHLYEVKSGILFMPKVPGPIERQDMETVCKTYGKVYHFWQVDKGDALPLGLPQLMMALTRDGQVYDHLVQSCAERMGVDFEKQRKDREYMTGPTHGIHPLANAGGKGLETRLREVELKHDEPPRSATRVFV</sequence>
<dbReference type="OrthoDB" id="1901244at2759"/>
<name>I3T192_LOTJA</name>